<dbReference type="PANTHER" id="PTHR40252">
    <property type="entry name" value="BLR0328 PROTEIN"/>
    <property type="match status" value="1"/>
</dbReference>
<evidence type="ECO:0000259" key="1">
    <source>
        <dbReference type="SMART" id="SM00897"/>
    </source>
</evidence>
<dbReference type="InterPro" id="IPR019494">
    <property type="entry name" value="FIST_C"/>
</dbReference>
<dbReference type="Pfam" id="PF08495">
    <property type="entry name" value="FIST"/>
    <property type="match status" value="1"/>
</dbReference>
<dbReference type="PANTHER" id="PTHR40252:SF2">
    <property type="entry name" value="BLR0328 PROTEIN"/>
    <property type="match status" value="1"/>
</dbReference>
<gene>
    <name evidence="3" type="ORF">H735_16150</name>
</gene>
<dbReference type="SMART" id="SM01204">
    <property type="entry name" value="FIST_C"/>
    <property type="match status" value="1"/>
</dbReference>
<feature type="domain" description="FIST" evidence="1">
    <location>
        <begin position="27"/>
        <end position="224"/>
    </location>
</feature>
<protein>
    <submittedName>
        <fullName evidence="3">Histidine kinase</fullName>
    </submittedName>
</protein>
<accession>A0A0C1Z4Y0</accession>
<dbReference type="InterPro" id="IPR013702">
    <property type="entry name" value="FIST_domain_N"/>
</dbReference>
<reference evidence="3 4" key="1">
    <citation type="submission" date="2014-07" db="EMBL/GenBank/DDBJ databases">
        <title>Unique and conserved regions in Vibrio harveyi and related species in comparison with the shrimp pathogen Vibrio harveyi CAIM 1792.</title>
        <authorList>
            <person name="Espinoza-Valles I."/>
            <person name="Vora G."/>
            <person name="Leekitcharoenphon P."/>
            <person name="Ussery D."/>
            <person name="Hoj L."/>
            <person name="Gomez-Gil B."/>
        </authorList>
    </citation>
    <scope>NUCLEOTIDE SEQUENCE [LARGE SCALE GENOMIC DNA]</scope>
    <source>
        <strain evidence="4">CAIM 1854 / LMG 25443</strain>
    </source>
</reference>
<dbReference type="RefSeq" id="WP_020197421.1">
    <property type="nucleotide sequence ID" value="NZ_BAOH01000119.1"/>
</dbReference>
<evidence type="ECO:0000259" key="2">
    <source>
        <dbReference type="SMART" id="SM01204"/>
    </source>
</evidence>
<dbReference type="Pfam" id="PF10442">
    <property type="entry name" value="FIST_C"/>
    <property type="match status" value="1"/>
</dbReference>
<dbReference type="GO" id="GO:0016301">
    <property type="term" value="F:kinase activity"/>
    <property type="evidence" value="ECO:0007669"/>
    <property type="project" value="UniProtKB-KW"/>
</dbReference>
<keyword evidence="3" id="KW-0808">Transferase</keyword>
<comment type="caution">
    <text evidence="3">The sequence shown here is derived from an EMBL/GenBank/DDBJ whole genome shotgun (WGS) entry which is preliminary data.</text>
</comment>
<evidence type="ECO:0000313" key="3">
    <source>
        <dbReference type="EMBL" id="KIF52105.1"/>
    </source>
</evidence>
<dbReference type="EMBL" id="JPRD01000025">
    <property type="protein sequence ID" value="KIF52105.1"/>
    <property type="molecule type" value="Genomic_DNA"/>
</dbReference>
<keyword evidence="3" id="KW-0418">Kinase</keyword>
<dbReference type="Proteomes" id="UP000031586">
    <property type="component" value="Unassembled WGS sequence"/>
</dbReference>
<name>A0A0C1Z4Y0_9VIBR</name>
<sequence length="395" mass="43868">MQCQSLFTHITDECLAIEKFRSELSPDNLSHLICYYTEEYDFRKIQNAFVELFPEVTVHGASSCQAIMTNHGYHQGPVIAVLAIYDSGQHAYGTGIATYGDNIETSVDDALNMALLHANRVGEVPNLILLHATPGNEESIIECIDERFGTLVPIIGGSSADNNVKGNWSVITSQGYEQNGVSLTLFYSSQPVDTAFSAGHSPTDITGIATKTKGRCLLEIDNQPALDVYRKWTNHQETQSDEESFLFTNSSAYPLGRIAGHLYERPYYKLSHPIRETEQGGIELFTNIEEGEVLTLMQGSRQHLVARAARVVNAAFNQKLEESRKIGVINIFCAGPMLHLKQDINSVCEQINQELENLPFICPFTFGEQGRFIGGENGHGNLMISSAIFHKPYER</sequence>
<dbReference type="AlphaFoldDB" id="A0A0C1Z4Y0"/>
<evidence type="ECO:0000313" key="4">
    <source>
        <dbReference type="Proteomes" id="UP000031586"/>
    </source>
</evidence>
<organism evidence="3 4">
    <name type="scientific">Vibrio owensii CAIM 1854 = LMG 25443</name>
    <dbReference type="NCBI Taxonomy" id="1229493"/>
    <lineage>
        <taxon>Bacteria</taxon>
        <taxon>Pseudomonadati</taxon>
        <taxon>Pseudomonadota</taxon>
        <taxon>Gammaproteobacteria</taxon>
        <taxon>Vibrionales</taxon>
        <taxon>Vibrionaceae</taxon>
        <taxon>Vibrio</taxon>
    </lineage>
</organism>
<dbReference type="PATRIC" id="fig|1229493.5.peg.2379"/>
<proteinExistence type="predicted"/>
<dbReference type="SMART" id="SM00897">
    <property type="entry name" value="FIST"/>
    <property type="match status" value="1"/>
</dbReference>
<feature type="domain" description="FIST C-domain" evidence="2">
    <location>
        <begin position="225"/>
        <end position="372"/>
    </location>
</feature>